<keyword evidence="3" id="KW-0862">Zinc</keyword>
<dbReference type="AlphaFoldDB" id="A0AAD7A2C0"/>
<feature type="domain" description="MYND-type" evidence="6">
    <location>
        <begin position="1"/>
        <end position="42"/>
    </location>
</feature>
<accession>A0AAD7A2C0</accession>
<comment type="caution">
    <text evidence="7">The sequence shown here is derived from an EMBL/GenBank/DDBJ whole genome shotgun (WGS) entry which is preliminary data.</text>
</comment>
<proteinExistence type="predicted"/>
<keyword evidence="2 4" id="KW-0863">Zinc-finger</keyword>
<evidence type="ECO:0000256" key="5">
    <source>
        <dbReference type="SAM" id="MobiDB-lite"/>
    </source>
</evidence>
<evidence type="ECO:0000256" key="1">
    <source>
        <dbReference type="ARBA" id="ARBA00022723"/>
    </source>
</evidence>
<dbReference type="Proteomes" id="UP001218218">
    <property type="component" value="Unassembled WGS sequence"/>
</dbReference>
<dbReference type="GO" id="GO:0008270">
    <property type="term" value="F:zinc ion binding"/>
    <property type="evidence" value="ECO:0007669"/>
    <property type="project" value="UniProtKB-KW"/>
</dbReference>
<dbReference type="Gene3D" id="6.10.140.2220">
    <property type="match status" value="1"/>
</dbReference>
<reference evidence="7" key="1">
    <citation type="submission" date="2023-03" db="EMBL/GenBank/DDBJ databases">
        <title>Massive genome expansion in bonnet fungi (Mycena s.s.) driven by repeated elements and novel gene families across ecological guilds.</title>
        <authorList>
            <consortium name="Lawrence Berkeley National Laboratory"/>
            <person name="Harder C.B."/>
            <person name="Miyauchi S."/>
            <person name="Viragh M."/>
            <person name="Kuo A."/>
            <person name="Thoen E."/>
            <person name="Andreopoulos B."/>
            <person name="Lu D."/>
            <person name="Skrede I."/>
            <person name="Drula E."/>
            <person name="Henrissat B."/>
            <person name="Morin E."/>
            <person name="Kohler A."/>
            <person name="Barry K."/>
            <person name="LaButti K."/>
            <person name="Morin E."/>
            <person name="Salamov A."/>
            <person name="Lipzen A."/>
            <person name="Mereny Z."/>
            <person name="Hegedus B."/>
            <person name="Baldrian P."/>
            <person name="Stursova M."/>
            <person name="Weitz H."/>
            <person name="Taylor A."/>
            <person name="Grigoriev I.V."/>
            <person name="Nagy L.G."/>
            <person name="Martin F."/>
            <person name="Kauserud H."/>
        </authorList>
    </citation>
    <scope>NUCLEOTIDE SEQUENCE</scope>
    <source>
        <strain evidence="7">CBHHK002</strain>
    </source>
</reference>
<dbReference type="EMBL" id="JARIHO010000018">
    <property type="protein sequence ID" value="KAJ7348157.1"/>
    <property type="molecule type" value="Genomic_DNA"/>
</dbReference>
<keyword evidence="8" id="KW-1185">Reference proteome</keyword>
<gene>
    <name evidence="7" type="ORF">DFH08DRAFT_867485</name>
</gene>
<dbReference type="Pfam" id="PF01753">
    <property type="entry name" value="zf-MYND"/>
    <property type="match status" value="1"/>
</dbReference>
<evidence type="ECO:0000259" key="6">
    <source>
        <dbReference type="PROSITE" id="PS50865"/>
    </source>
</evidence>
<evidence type="ECO:0000313" key="8">
    <source>
        <dbReference type="Proteomes" id="UP001218218"/>
    </source>
</evidence>
<feature type="region of interest" description="Disordered" evidence="5">
    <location>
        <begin position="39"/>
        <end position="58"/>
    </location>
</feature>
<dbReference type="SUPFAM" id="SSF144232">
    <property type="entry name" value="HIT/MYND zinc finger-like"/>
    <property type="match status" value="1"/>
</dbReference>
<dbReference type="PROSITE" id="PS50865">
    <property type="entry name" value="ZF_MYND_2"/>
    <property type="match status" value="1"/>
</dbReference>
<evidence type="ECO:0000256" key="3">
    <source>
        <dbReference type="ARBA" id="ARBA00022833"/>
    </source>
</evidence>
<keyword evidence="1" id="KW-0479">Metal-binding</keyword>
<sequence length="195" mass="21990">MVQCNEAQCVEEGKSQCGRCKQRFYCSAECQQKDWATHKTECKRSNTNPRPPPSQLGSPYGQTFNIFSGASEPMSAKMFFFNPMFGYSAANPEPVYKDLVNAYRLLRLGAHGNAHRVAPALQGIDFKDWMDRVERAKVLPDWWDAAVNGAGIEAYASEDAWGRLDRVVTRQEVAANAQKRLMSLEMMVERIVNNS</sequence>
<evidence type="ECO:0000256" key="2">
    <source>
        <dbReference type="ARBA" id="ARBA00022771"/>
    </source>
</evidence>
<organism evidence="7 8">
    <name type="scientific">Mycena albidolilacea</name>
    <dbReference type="NCBI Taxonomy" id="1033008"/>
    <lineage>
        <taxon>Eukaryota</taxon>
        <taxon>Fungi</taxon>
        <taxon>Dikarya</taxon>
        <taxon>Basidiomycota</taxon>
        <taxon>Agaricomycotina</taxon>
        <taxon>Agaricomycetes</taxon>
        <taxon>Agaricomycetidae</taxon>
        <taxon>Agaricales</taxon>
        <taxon>Marasmiineae</taxon>
        <taxon>Mycenaceae</taxon>
        <taxon>Mycena</taxon>
    </lineage>
</organism>
<evidence type="ECO:0000313" key="7">
    <source>
        <dbReference type="EMBL" id="KAJ7348157.1"/>
    </source>
</evidence>
<evidence type="ECO:0000256" key="4">
    <source>
        <dbReference type="PROSITE-ProRule" id="PRU00134"/>
    </source>
</evidence>
<name>A0AAD7A2C0_9AGAR</name>
<dbReference type="PROSITE" id="PS01360">
    <property type="entry name" value="ZF_MYND_1"/>
    <property type="match status" value="1"/>
</dbReference>
<dbReference type="InterPro" id="IPR002893">
    <property type="entry name" value="Znf_MYND"/>
</dbReference>
<protein>
    <recommendedName>
        <fullName evidence="6">MYND-type domain-containing protein</fullName>
    </recommendedName>
</protein>